<protein>
    <submittedName>
        <fullName evidence="1">Uncharacterized protein</fullName>
    </submittedName>
</protein>
<comment type="caution">
    <text evidence="1">The sequence shown here is derived from an EMBL/GenBank/DDBJ whole genome shotgun (WGS) entry which is preliminary data.</text>
</comment>
<reference evidence="1 2" key="1">
    <citation type="journal article" date="2022" name="Plant J.">
        <title>Chromosome-level genome of Camellia lanceoleosa provides a valuable resource for understanding genome evolution and self-incompatibility.</title>
        <authorList>
            <person name="Gong W."/>
            <person name="Xiao S."/>
            <person name="Wang L."/>
            <person name="Liao Z."/>
            <person name="Chang Y."/>
            <person name="Mo W."/>
            <person name="Hu G."/>
            <person name="Li W."/>
            <person name="Zhao G."/>
            <person name="Zhu H."/>
            <person name="Hu X."/>
            <person name="Ji K."/>
            <person name="Xiang X."/>
            <person name="Song Q."/>
            <person name="Yuan D."/>
            <person name="Jin S."/>
            <person name="Zhang L."/>
        </authorList>
    </citation>
    <scope>NUCLEOTIDE SEQUENCE [LARGE SCALE GENOMIC DNA]</scope>
    <source>
        <strain evidence="1">SQ_2022a</strain>
    </source>
</reference>
<gene>
    <name evidence="1" type="ORF">LOK49_LG09G01776</name>
</gene>
<organism evidence="1 2">
    <name type="scientific">Camellia lanceoleosa</name>
    <dbReference type="NCBI Taxonomy" id="1840588"/>
    <lineage>
        <taxon>Eukaryota</taxon>
        <taxon>Viridiplantae</taxon>
        <taxon>Streptophyta</taxon>
        <taxon>Embryophyta</taxon>
        <taxon>Tracheophyta</taxon>
        <taxon>Spermatophyta</taxon>
        <taxon>Magnoliopsida</taxon>
        <taxon>eudicotyledons</taxon>
        <taxon>Gunneridae</taxon>
        <taxon>Pentapetalae</taxon>
        <taxon>asterids</taxon>
        <taxon>Ericales</taxon>
        <taxon>Theaceae</taxon>
        <taxon>Camellia</taxon>
    </lineage>
</organism>
<name>A0ACC0GIR8_9ERIC</name>
<proteinExistence type="predicted"/>
<evidence type="ECO:0000313" key="2">
    <source>
        <dbReference type="Proteomes" id="UP001060215"/>
    </source>
</evidence>
<keyword evidence="2" id="KW-1185">Reference proteome</keyword>
<accession>A0ACC0GIR8</accession>
<sequence>MSHLSPVDRSSGDRFVRNTDEEQNRKSHFSDYRCVSYLCRLGFKFFPIRSTTSSSVLAHSDVQFAKRTGRRHDVKQFKNKYLGLKKEWQAWNKLMDTSKGVTGIGFDRSTGLFTASEEWWENLKTTNKLAYKFKTKPLEHEDLMREVFTGATATGKHHWTPGEQVVDLADGDSDSADSPGLQPFTAPYQPVGDSPPPSPIVEVDETEPGSKRKKGASSSGKSKKPSTGASALADSFNHLSDAVRSQKHLTIRHGTGASQKYGIEACMQRIMAIPDFLSTPLFHFAALLWRMPTP</sequence>
<evidence type="ECO:0000313" key="1">
    <source>
        <dbReference type="EMBL" id="KAI8000724.1"/>
    </source>
</evidence>
<dbReference type="Proteomes" id="UP001060215">
    <property type="component" value="Chromosome 8"/>
</dbReference>
<dbReference type="EMBL" id="CM045765">
    <property type="protein sequence ID" value="KAI8000724.1"/>
    <property type="molecule type" value="Genomic_DNA"/>
</dbReference>